<evidence type="ECO:0000256" key="5">
    <source>
        <dbReference type="ARBA" id="ARBA00023136"/>
    </source>
</evidence>
<reference evidence="9 10" key="1">
    <citation type="submission" date="2013-03" db="EMBL/GenBank/DDBJ databases">
        <title>The Genome Sequence of Capronia epimyces CBS 606.96.</title>
        <authorList>
            <consortium name="The Broad Institute Genomics Platform"/>
            <person name="Cuomo C."/>
            <person name="de Hoog S."/>
            <person name="Gorbushina A."/>
            <person name="Walker B."/>
            <person name="Young S.K."/>
            <person name="Zeng Q."/>
            <person name="Gargeya S."/>
            <person name="Fitzgerald M."/>
            <person name="Haas B."/>
            <person name="Abouelleil A."/>
            <person name="Allen A.W."/>
            <person name="Alvarado L."/>
            <person name="Arachchi H.M."/>
            <person name="Berlin A.M."/>
            <person name="Chapman S.B."/>
            <person name="Gainer-Dewar J."/>
            <person name="Goldberg J."/>
            <person name="Griggs A."/>
            <person name="Gujja S."/>
            <person name="Hansen M."/>
            <person name="Howarth C."/>
            <person name="Imamovic A."/>
            <person name="Ireland A."/>
            <person name="Larimer J."/>
            <person name="McCowan C."/>
            <person name="Murphy C."/>
            <person name="Pearson M."/>
            <person name="Poon T.W."/>
            <person name="Priest M."/>
            <person name="Roberts A."/>
            <person name="Saif S."/>
            <person name="Shea T."/>
            <person name="Sisk P."/>
            <person name="Sykes S."/>
            <person name="Wortman J."/>
            <person name="Nusbaum C."/>
            <person name="Birren B."/>
        </authorList>
    </citation>
    <scope>NUCLEOTIDE SEQUENCE [LARGE SCALE GENOMIC DNA]</scope>
    <source>
        <strain evidence="9 10">CBS 606.96</strain>
    </source>
</reference>
<feature type="transmembrane region" description="Helical" evidence="7">
    <location>
        <begin position="566"/>
        <end position="587"/>
    </location>
</feature>
<keyword evidence="4 7" id="KW-1133">Transmembrane helix</keyword>
<sequence length="600" mass="63325">MATAPAAEDSERHPSESSPLLGPRDGNGNGSIGDPENSLPPAEAEAEADTGANEEPSTRRVLAIMAATWIGVFFAALDTTIVATLTGPISSSFDSLSLLSWLATGYLIANAACQPLSGKLTDIFSRRTGLIFSNVFFAAGTLMCGLAPNAGTMIAGRVVAGVGGGGLTSIATFVTSDLVPLRRRGLWQGYGNLVYGLGMGSGGVVGGALADTLSWRWAFLLQVPFILVSTAMVCFLLDLPPPAVIAHSSHAGLNTVGKESALRRIDFAGAGLLVTSLVLLLLGLNSGGNQLPWSHPLIIASLVLAGATLIAFIYLEARDESSMSTNSADAQNNNDDDNYDDNNNKLKSKPEPIIPVLVIARTRTVLAACLANWFSTMSTFLAIYYLPLYLQVRGFSSTAAGLRVIPFAAATSLGSLGSGYLMRATGRYYWHMASVMAVFVVGAALLCTFQLNSPAWQTFLYPVPLGMAYGSMLTVTLVAMISAVDHAHQAVITAASYAFRSTGSTLGITIASAVFQNILSGELLAHYGHMPDSHREIRRIRDSLDELHRLPAGWDKAVVLDIYMHALRAAFVAGLGLAVLAAIAGLAMKEHVLHKNLARK</sequence>
<keyword evidence="5 7" id="KW-0472">Membrane</keyword>
<feature type="transmembrane region" description="Helical" evidence="7">
    <location>
        <begin position="428"/>
        <end position="451"/>
    </location>
</feature>
<dbReference type="EMBL" id="AMGY01000002">
    <property type="protein sequence ID" value="EXJ89238.1"/>
    <property type="molecule type" value="Genomic_DNA"/>
</dbReference>
<dbReference type="InterPro" id="IPR011701">
    <property type="entry name" value="MFS"/>
</dbReference>
<evidence type="ECO:0000259" key="8">
    <source>
        <dbReference type="PROSITE" id="PS50850"/>
    </source>
</evidence>
<feature type="transmembrane region" description="Helical" evidence="7">
    <location>
        <begin position="297"/>
        <end position="315"/>
    </location>
</feature>
<feature type="transmembrane region" description="Helical" evidence="7">
    <location>
        <begin position="190"/>
        <end position="209"/>
    </location>
</feature>
<dbReference type="InterPro" id="IPR036259">
    <property type="entry name" value="MFS_trans_sf"/>
</dbReference>
<evidence type="ECO:0000313" key="9">
    <source>
        <dbReference type="EMBL" id="EXJ89238.1"/>
    </source>
</evidence>
<gene>
    <name evidence="9" type="ORF">A1O3_02304</name>
</gene>
<organism evidence="9 10">
    <name type="scientific">Capronia epimyces CBS 606.96</name>
    <dbReference type="NCBI Taxonomy" id="1182542"/>
    <lineage>
        <taxon>Eukaryota</taxon>
        <taxon>Fungi</taxon>
        <taxon>Dikarya</taxon>
        <taxon>Ascomycota</taxon>
        <taxon>Pezizomycotina</taxon>
        <taxon>Eurotiomycetes</taxon>
        <taxon>Chaetothyriomycetidae</taxon>
        <taxon>Chaetothyriales</taxon>
        <taxon>Herpotrichiellaceae</taxon>
        <taxon>Capronia</taxon>
    </lineage>
</organism>
<evidence type="ECO:0000256" key="1">
    <source>
        <dbReference type="ARBA" id="ARBA00004127"/>
    </source>
</evidence>
<keyword evidence="10" id="KW-1185">Reference proteome</keyword>
<feature type="region of interest" description="Disordered" evidence="6">
    <location>
        <begin position="1"/>
        <end position="55"/>
    </location>
</feature>
<dbReference type="GeneID" id="19166435"/>
<evidence type="ECO:0000256" key="4">
    <source>
        <dbReference type="ARBA" id="ARBA00022989"/>
    </source>
</evidence>
<dbReference type="Pfam" id="PF07690">
    <property type="entry name" value="MFS_1"/>
    <property type="match status" value="2"/>
</dbReference>
<feature type="transmembrane region" description="Helical" evidence="7">
    <location>
        <begin position="463"/>
        <end position="485"/>
    </location>
</feature>
<feature type="region of interest" description="Disordered" evidence="6">
    <location>
        <begin position="324"/>
        <end position="347"/>
    </location>
</feature>
<feature type="domain" description="Major facilitator superfamily (MFS) profile" evidence="8">
    <location>
        <begin position="64"/>
        <end position="593"/>
    </location>
</feature>
<feature type="transmembrane region" description="Helical" evidence="7">
    <location>
        <begin position="215"/>
        <end position="237"/>
    </location>
</feature>
<dbReference type="eggNOG" id="KOG0254">
    <property type="taxonomic scope" value="Eukaryota"/>
</dbReference>
<dbReference type="GO" id="GO:0015174">
    <property type="term" value="F:basic amino acid transmembrane transporter activity"/>
    <property type="evidence" value="ECO:0007669"/>
    <property type="project" value="TreeGrafter"/>
</dbReference>
<dbReference type="PANTHER" id="PTHR23501:SF191">
    <property type="entry name" value="VACUOLAR BASIC AMINO ACID TRANSPORTER 4"/>
    <property type="match status" value="1"/>
</dbReference>
<evidence type="ECO:0000256" key="6">
    <source>
        <dbReference type="SAM" id="MobiDB-lite"/>
    </source>
</evidence>
<dbReference type="Proteomes" id="UP000019478">
    <property type="component" value="Unassembled WGS sequence"/>
</dbReference>
<dbReference type="InterPro" id="IPR020846">
    <property type="entry name" value="MFS_dom"/>
</dbReference>
<feature type="transmembrane region" description="Helical" evidence="7">
    <location>
        <begin position="400"/>
        <end position="421"/>
    </location>
</feature>
<feature type="transmembrane region" description="Helical" evidence="7">
    <location>
        <begin position="267"/>
        <end position="285"/>
    </location>
</feature>
<dbReference type="Gene3D" id="1.20.1250.20">
    <property type="entry name" value="MFS general substrate transporter like domains"/>
    <property type="match status" value="2"/>
</dbReference>
<keyword evidence="2" id="KW-0813">Transport</keyword>
<dbReference type="AlphaFoldDB" id="W9Y9M9"/>
<accession>W9Y9M9</accession>
<dbReference type="GO" id="GO:0012505">
    <property type="term" value="C:endomembrane system"/>
    <property type="evidence" value="ECO:0007669"/>
    <property type="project" value="UniProtKB-SubCell"/>
</dbReference>
<feature type="transmembrane region" description="Helical" evidence="7">
    <location>
        <begin position="98"/>
        <end position="117"/>
    </location>
</feature>
<dbReference type="PROSITE" id="PS50850">
    <property type="entry name" value="MFS"/>
    <property type="match status" value="1"/>
</dbReference>
<comment type="subcellular location">
    <subcellularLocation>
        <location evidence="1">Endomembrane system</location>
        <topology evidence="1">Multi-pass membrane protein</topology>
    </subcellularLocation>
</comment>
<evidence type="ECO:0000256" key="2">
    <source>
        <dbReference type="ARBA" id="ARBA00022448"/>
    </source>
</evidence>
<dbReference type="RefSeq" id="XP_007730635.1">
    <property type="nucleotide sequence ID" value="XM_007732445.1"/>
</dbReference>
<protein>
    <recommendedName>
        <fullName evidence="8">Major facilitator superfamily (MFS) profile domain-containing protein</fullName>
    </recommendedName>
</protein>
<dbReference type="OrthoDB" id="3437016at2759"/>
<feature type="transmembrane region" description="Helical" evidence="7">
    <location>
        <begin position="129"/>
        <end position="148"/>
    </location>
</feature>
<evidence type="ECO:0000256" key="3">
    <source>
        <dbReference type="ARBA" id="ARBA00022692"/>
    </source>
</evidence>
<feature type="transmembrane region" description="Helical" evidence="7">
    <location>
        <begin position="61"/>
        <end position="86"/>
    </location>
</feature>
<comment type="caution">
    <text evidence="9">The sequence shown here is derived from an EMBL/GenBank/DDBJ whole genome shotgun (WGS) entry which is preliminary data.</text>
</comment>
<keyword evidence="3 7" id="KW-0812">Transmembrane</keyword>
<dbReference type="HOGENOM" id="CLU_000960_22_3_1"/>
<proteinExistence type="predicted"/>
<dbReference type="PANTHER" id="PTHR23501">
    <property type="entry name" value="MAJOR FACILITATOR SUPERFAMILY"/>
    <property type="match status" value="1"/>
</dbReference>
<evidence type="ECO:0000313" key="10">
    <source>
        <dbReference type="Proteomes" id="UP000019478"/>
    </source>
</evidence>
<dbReference type="GO" id="GO:0000329">
    <property type="term" value="C:fungal-type vacuole membrane"/>
    <property type="evidence" value="ECO:0007669"/>
    <property type="project" value="TreeGrafter"/>
</dbReference>
<feature type="transmembrane region" description="Helical" evidence="7">
    <location>
        <begin position="497"/>
        <end position="519"/>
    </location>
</feature>
<name>W9Y9M9_9EURO</name>
<dbReference type="SUPFAM" id="SSF103473">
    <property type="entry name" value="MFS general substrate transporter"/>
    <property type="match status" value="2"/>
</dbReference>
<feature type="transmembrane region" description="Helical" evidence="7">
    <location>
        <begin position="365"/>
        <end position="388"/>
    </location>
</feature>
<feature type="transmembrane region" description="Helical" evidence="7">
    <location>
        <begin position="154"/>
        <end position="178"/>
    </location>
</feature>
<evidence type="ECO:0000256" key="7">
    <source>
        <dbReference type="SAM" id="Phobius"/>
    </source>
</evidence>